<dbReference type="Proteomes" id="UP001168877">
    <property type="component" value="Unassembled WGS sequence"/>
</dbReference>
<evidence type="ECO:0000256" key="1">
    <source>
        <dbReference type="SAM" id="MobiDB-lite"/>
    </source>
</evidence>
<keyword evidence="3" id="KW-1185">Reference proteome</keyword>
<feature type="compositionally biased region" description="Basic and acidic residues" evidence="1">
    <location>
        <begin position="248"/>
        <end position="257"/>
    </location>
</feature>
<comment type="caution">
    <text evidence="2">The sequence shown here is derived from an EMBL/GenBank/DDBJ whole genome shotgun (WGS) entry which is preliminary data.</text>
</comment>
<gene>
    <name evidence="2" type="ORF">LWI29_026183</name>
</gene>
<feature type="region of interest" description="Disordered" evidence="1">
    <location>
        <begin position="243"/>
        <end position="291"/>
    </location>
</feature>
<feature type="compositionally biased region" description="Basic and acidic residues" evidence="1">
    <location>
        <begin position="8"/>
        <end position="30"/>
    </location>
</feature>
<evidence type="ECO:0000313" key="3">
    <source>
        <dbReference type="Proteomes" id="UP001168877"/>
    </source>
</evidence>
<feature type="compositionally biased region" description="Basic and acidic residues" evidence="1">
    <location>
        <begin position="518"/>
        <end position="534"/>
    </location>
</feature>
<proteinExistence type="predicted"/>
<reference evidence="2" key="2">
    <citation type="submission" date="2023-06" db="EMBL/GenBank/DDBJ databases">
        <authorList>
            <person name="Swenson N.G."/>
            <person name="Wegrzyn J.L."/>
            <person name="Mcevoy S.L."/>
        </authorList>
    </citation>
    <scope>NUCLEOTIDE SEQUENCE</scope>
    <source>
        <strain evidence="2">NS2018</strain>
        <tissue evidence="2">Leaf</tissue>
    </source>
</reference>
<name>A0AA39W017_ACESA</name>
<feature type="region of interest" description="Disordered" evidence="1">
    <location>
        <begin position="503"/>
        <end position="534"/>
    </location>
</feature>
<evidence type="ECO:0000313" key="2">
    <source>
        <dbReference type="EMBL" id="KAK0597523.1"/>
    </source>
</evidence>
<dbReference type="AlphaFoldDB" id="A0AA39W017"/>
<accession>A0AA39W017</accession>
<feature type="compositionally biased region" description="Polar residues" evidence="1">
    <location>
        <begin position="505"/>
        <end position="517"/>
    </location>
</feature>
<feature type="region of interest" description="Disordered" evidence="1">
    <location>
        <begin position="1"/>
        <end position="30"/>
    </location>
</feature>
<organism evidence="2 3">
    <name type="scientific">Acer saccharum</name>
    <name type="common">Sugar maple</name>
    <dbReference type="NCBI Taxonomy" id="4024"/>
    <lineage>
        <taxon>Eukaryota</taxon>
        <taxon>Viridiplantae</taxon>
        <taxon>Streptophyta</taxon>
        <taxon>Embryophyta</taxon>
        <taxon>Tracheophyta</taxon>
        <taxon>Spermatophyta</taxon>
        <taxon>Magnoliopsida</taxon>
        <taxon>eudicotyledons</taxon>
        <taxon>Gunneridae</taxon>
        <taxon>Pentapetalae</taxon>
        <taxon>rosids</taxon>
        <taxon>malvids</taxon>
        <taxon>Sapindales</taxon>
        <taxon>Sapindaceae</taxon>
        <taxon>Hippocastanoideae</taxon>
        <taxon>Acereae</taxon>
        <taxon>Acer</taxon>
    </lineage>
</organism>
<protein>
    <submittedName>
        <fullName evidence="2">Uncharacterized protein</fullName>
    </submittedName>
</protein>
<dbReference type="EMBL" id="JAUESC010000004">
    <property type="protein sequence ID" value="KAK0597523.1"/>
    <property type="molecule type" value="Genomic_DNA"/>
</dbReference>
<reference evidence="2" key="1">
    <citation type="journal article" date="2022" name="Plant J.">
        <title>Strategies of tolerance reflected in two North American maple genomes.</title>
        <authorList>
            <person name="McEvoy S.L."/>
            <person name="Sezen U.U."/>
            <person name="Trouern-Trend A."/>
            <person name="McMahon S.M."/>
            <person name="Schaberg P.G."/>
            <person name="Yang J."/>
            <person name="Wegrzyn J.L."/>
            <person name="Swenson N.G."/>
        </authorList>
    </citation>
    <scope>NUCLEOTIDE SEQUENCE</scope>
    <source>
        <strain evidence="2">NS2018</strain>
    </source>
</reference>
<feature type="region of interest" description="Disordered" evidence="1">
    <location>
        <begin position="546"/>
        <end position="579"/>
    </location>
</feature>
<sequence>MGQLAFEKPVEGSRKETEHREAGKQRKEVGEKVHLNRIVKGKKFKRDVNSFLSKNEVDKGHAVKVMIEKGKKVMQRKLKVRPLIPFVCNTALKLGKRKVVISSEEEDSSSCSSLGVWNKFQLEECSKKAPDSVVVGPQIAGLKEGSSQVSGSPKMRNDEKSVLRIEELGPSYNIPILEVSEMEALSNGLSELVPDTMATLNVSPTRQDPHYIEKGLVLEDKEDNSRDLHAVNGEPIQLEVDLGNIMDRTGKKTRESEEGSIQDSRKRRGSKKDGLNKRHSMKTRNNRTGDEGSWNLEVEVANVIERRFCHKKGKLDTERPSFDEEIAHVLKTGAAVGFDFGGKEVYRCEGRCMFSIDVKEDECQLVAIEGRRALPDKTALPKMGFLNDNAVGFKLGAVEKGKGIWFRKLKPKPDRIPATKGGICIGFDRKGQFSQNSSEDISSVGEEPPGREYCNMGVGECSKVYGPPGPMDHGWDKVGPLGLENLKIDFQTGPINNVFEDRESLSASGSSEQNFLEETQKEDERNSQRRDPSKGIDLCIDLRSQVSGTGGKSASAAKKVKARGSELLSRSHPMKTRRSTLKPISGIKKVKWNIENEIAKVIEKGVELGINLKVRKQRISSDCEVVGSEEFWKLGWDLDDEVAKVLEIGAALGFDFKGKESEISQVLSNMEKEDEDRFKS</sequence>